<dbReference type="EMBL" id="CAUYUE010000005">
    <property type="protein sequence ID" value="CAK0774293.1"/>
    <property type="molecule type" value="Genomic_DNA"/>
</dbReference>
<feature type="domain" description="ASCH" evidence="2">
    <location>
        <begin position="35"/>
        <end position="137"/>
    </location>
</feature>
<dbReference type="FunFam" id="2.30.130.30:FF:000006">
    <property type="entry name" value="Putative_zinc_finger_motif_-_C2HC5-type /ASCH_domain_containing_protein_-_putative"/>
    <property type="match status" value="1"/>
</dbReference>
<dbReference type="Gene3D" id="2.30.130.30">
    <property type="entry name" value="Hypothetical protein"/>
    <property type="match status" value="1"/>
</dbReference>
<dbReference type="PANTHER" id="PTHR12963:SF0">
    <property type="entry name" value="EXPRESSED PROTEIN"/>
    <property type="match status" value="1"/>
</dbReference>
<keyword evidence="4" id="KW-1185">Reference proteome</keyword>
<proteinExistence type="predicted"/>
<evidence type="ECO:0000256" key="1">
    <source>
        <dbReference type="SAM" id="MobiDB-lite"/>
    </source>
</evidence>
<feature type="compositionally biased region" description="Basic and acidic residues" evidence="1">
    <location>
        <begin position="244"/>
        <end position="254"/>
    </location>
</feature>
<dbReference type="InterPro" id="IPR015947">
    <property type="entry name" value="PUA-like_sf"/>
</dbReference>
<dbReference type="SUPFAM" id="SSF88697">
    <property type="entry name" value="PUA domain-like"/>
    <property type="match status" value="1"/>
</dbReference>
<protein>
    <recommendedName>
        <fullName evidence="2">ASCH domain-containing protein</fullName>
    </recommendedName>
</protein>
<reference evidence="3 4" key="1">
    <citation type="submission" date="2023-10" db="EMBL/GenBank/DDBJ databases">
        <authorList>
            <person name="Maclean D."/>
            <person name="Macfadyen A."/>
        </authorList>
    </citation>
    <scope>NUCLEOTIDE SEQUENCE [LARGE SCALE GENOMIC DNA]</scope>
</reference>
<evidence type="ECO:0000313" key="4">
    <source>
        <dbReference type="Proteomes" id="UP001314263"/>
    </source>
</evidence>
<dbReference type="PANTHER" id="PTHR12963">
    <property type="entry name" value="THYROID RECEPTOR INTERACTING PROTEIN RELATED"/>
    <property type="match status" value="1"/>
</dbReference>
<feature type="region of interest" description="Disordered" evidence="1">
    <location>
        <begin position="217"/>
        <end position="256"/>
    </location>
</feature>
<name>A0AAV1I4Y0_9CHLO</name>
<dbReference type="AlphaFoldDB" id="A0AAV1I4Y0"/>
<dbReference type="CDD" id="cd06554">
    <property type="entry name" value="ASCH_ASC-1_like"/>
    <property type="match status" value="1"/>
</dbReference>
<dbReference type="SMART" id="SM01022">
    <property type="entry name" value="ASCH"/>
    <property type="match status" value="1"/>
</dbReference>
<dbReference type="Proteomes" id="UP001314263">
    <property type="component" value="Unassembled WGS sequence"/>
</dbReference>
<organism evidence="3 4">
    <name type="scientific">Coccomyxa viridis</name>
    <dbReference type="NCBI Taxonomy" id="1274662"/>
    <lineage>
        <taxon>Eukaryota</taxon>
        <taxon>Viridiplantae</taxon>
        <taxon>Chlorophyta</taxon>
        <taxon>core chlorophytes</taxon>
        <taxon>Trebouxiophyceae</taxon>
        <taxon>Trebouxiophyceae incertae sedis</taxon>
        <taxon>Coccomyxaceae</taxon>
        <taxon>Coccomyxa</taxon>
    </lineage>
</organism>
<accession>A0AAV1I4Y0</accession>
<evidence type="ECO:0000313" key="3">
    <source>
        <dbReference type="EMBL" id="CAK0774293.1"/>
    </source>
</evidence>
<gene>
    <name evidence="3" type="ORF">CVIRNUC_004154</name>
</gene>
<comment type="caution">
    <text evidence="3">The sequence shown here is derived from an EMBL/GenBank/DDBJ whole genome shotgun (WGS) entry which is preliminary data.</text>
</comment>
<evidence type="ECO:0000259" key="2">
    <source>
        <dbReference type="SMART" id="SM01022"/>
    </source>
</evidence>
<dbReference type="Pfam" id="PF04266">
    <property type="entry name" value="ASCH"/>
    <property type="match status" value="1"/>
</dbReference>
<dbReference type="InterPro" id="IPR039128">
    <property type="entry name" value="TRIP4-like"/>
</dbReference>
<dbReference type="InterPro" id="IPR007374">
    <property type="entry name" value="ASCH_domain"/>
</dbReference>
<sequence length="274" mass="30970">MFGSDHQPSALNLPCQLPAEPLHPAHRPCDDGLCLSLHQPWAQLLVHGIKRIEGRAWSSNHRGRVWIHATSARPETQTIRELEHFYTEVHGDLKVHFPSDYPTSALVGCVNVVDVLTAEQVGAWEELPGCVKLEVGSPRAFLCEDPRFLARPISMRGHPKLWQLPPQILSRAEACLQLPPQIGPQPFCWMAWHMPPDLKRRQLAPNPRRHLFRDRYQSQQPLPVSQGKRQLRVGAAEGNLSSPEKARRVGRDNARLPVDMAQVANSWEGLQTHH</sequence>